<dbReference type="EMBL" id="JALAAR010000012">
    <property type="protein sequence ID" value="MEH8018349.1"/>
    <property type="molecule type" value="Genomic_DNA"/>
</dbReference>
<evidence type="ECO:0008006" key="5">
    <source>
        <dbReference type="Google" id="ProtNLM"/>
    </source>
</evidence>
<keyword evidence="4" id="KW-1185">Reference proteome</keyword>
<evidence type="ECO:0000256" key="2">
    <source>
        <dbReference type="SAM" id="SignalP"/>
    </source>
</evidence>
<feature type="signal peptide" evidence="2">
    <location>
        <begin position="1"/>
        <end position="19"/>
    </location>
</feature>
<evidence type="ECO:0000313" key="3">
    <source>
        <dbReference type="EMBL" id="MEH8018349.1"/>
    </source>
</evidence>
<keyword evidence="1" id="KW-0175">Coiled coil</keyword>
<feature type="coiled-coil region" evidence="1">
    <location>
        <begin position="148"/>
        <end position="185"/>
    </location>
</feature>
<reference evidence="3 4" key="1">
    <citation type="journal article" date="2023" name="Ecotoxicol. Environ. Saf.">
        <title>Mercury remediation potential of mercury-resistant strain Rheinheimera metallidurans sp. nov. isolated from a municipal waste dumping site.</title>
        <authorList>
            <person name="Yadav V."/>
            <person name="Manjhi A."/>
            <person name="Vadakedath N."/>
        </authorList>
    </citation>
    <scope>NUCLEOTIDE SEQUENCE [LARGE SCALE GENOMIC DNA]</scope>
    <source>
        <strain evidence="3 4">E-49</strain>
    </source>
</reference>
<protein>
    <recommendedName>
        <fullName evidence="5">YfhG lipoprotein</fullName>
    </recommendedName>
</protein>
<proteinExistence type="predicted"/>
<evidence type="ECO:0000256" key="1">
    <source>
        <dbReference type="SAM" id="Coils"/>
    </source>
</evidence>
<accession>A0ABU8C9C1</accession>
<name>A0ABU8C9C1_9GAMM</name>
<feature type="chain" id="PRO_5047220950" description="YfhG lipoprotein" evidence="2">
    <location>
        <begin position="20"/>
        <end position="199"/>
    </location>
</feature>
<sequence>MRTCIHLSVLLLLSGCQTLQTPVVQPVAVSTESVTETVEPVPEPAPVETTLAISDDSNNLKAWVQYRSSILPRLNDERELLAAENSNDAIWQLKRTILQLHPDTPYLSRLRVQMQLSEQLQLLPAPLAQLLSWDLAFNQKLLEAESAVSALTRLNAQQHDNIERLQKTNRELQKKIDALTQIEAQLNQPAVLPENNNGR</sequence>
<organism evidence="3 4">
    <name type="scientific">Rheinheimera muenzenbergensis</name>
    <dbReference type="NCBI Taxonomy" id="1193628"/>
    <lineage>
        <taxon>Bacteria</taxon>
        <taxon>Pseudomonadati</taxon>
        <taxon>Pseudomonadota</taxon>
        <taxon>Gammaproteobacteria</taxon>
        <taxon>Chromatiales</taxon>
        <taxon>Chromatiaceae</taxon>
        <taxon>Rheinheimera</taxon>
    </lineage>
</organism>
<dbReference type="RefSeq" id="WP_335736756.1">
    <property type="nucleotide sequence ID" value="NZ_JALAAR010000012.1"/>
</dbReference>
<gene>
    <name evidence="3" type="ORF">MN202_13995</name>
</gene>
<keyword evidence="2" id="KW-0732">Signal</keyword>
<dbReference type="PROSITE" id="PS51257">
    <property type="entry name" value="PROKAR_LIPOPROTEIN"/>
    <property type="match status" value="1"/>
</dbReference>
<dbReference type="Proteomes" id="UP001375382">
    <property type="component" value="Unassembled WGS sequence"/>
</dbReference>
<evidence type="ECO:0000313" key="4">
    <source>
        <dbReference type="Proteomes" id="UP001375382"/>
    </source>
</evidence>
<comment type="caution">
    <text evidence="3">The sequence shown here is derived from an EMBL/GenBank/DDBJ whole genome shotgun (WGS) entry which is preliminary data.</text>
</comment>